<dbReference type="EMBL" id="AKFT01000163">
    <property type="protein sequence ID" value="EJF41112.1"/>
    <property type="molecule type" value="Genomic_DNA"/>
</dbReference>
<evidence type="ECO:0000313" key="1">
    <source>
        <dbReference type="EMBL" id="EJF41112.1"/>
    </source>
</evidence>
<proteinExistence type="predicted"/>
<accession>J0N9B2</accession>
<dbReference type="RefSeq" id="WP_008732470.1">
    <property type="nucleotide sequence ID" value="NZ_AKFT01000163.1"/>
</dbReference>
<dbReference type="AlphaFoldDB" id="J0N9B2"/>
<keyword evidence="2" id="KW-1185">Reference proteome</keyword>
<reference evidence="1 2" key="1">
    <citation type="submission" date="2012-05" db="EMBL/GenBank/DDBJ databases">
        <authorList>
            <person name="Harkins D.M."/>
            <person name="Madupu R."/>
            <person name="Durkin A.S."/>
            <person name="Torralba M."/>
            <person name="Methe B."/>
            <person name="Sutton G.G."/>
            <person name="Nelson K.E."/>
        </authorList>
    </citation>
    <scope>NUCLEOTIDE SEQUENCE [LARGE SCALE GENOMIC DNA]</scope>
    <source>
        <strain evidence="1 2">F0489</strain>
    </source>
</reference>
<gene>
    <name evidence="1" type="ORF">HMPREF1318_0606</name>
</gene>
<dbReference type="Proteomes" id="UP000002941">
    <property type="component" value="Unassembled WGS sequence"/>
</dbReference>
<protein>
    <submittedName>
        <fullName evidence="1">Putative toxin-antitoxin system, antitoxin component, Xre family</fullName>
    </submittedName>
</protein>
<organism evidence="1 2">
    <name type="scientific">Actinomyces massiliensis F0489</name>
    <dbReference type="NCBI Taxonomy" id="1125718"/>
    <lineage>
        <taxon>Bacteria</taxon>
        <taxon>Bacillati</taxon>
        <taxon>Actinomycetota</taxon>
        <taxon>Actinomycetes</taxon>
        <taxon>Actinomycetales</taxon>
        <taxon>Actinomycetaceae</taxon>
        <taxon>Actinomyces</taxon>
    </lineage>
</organism>
<dbReference type="PATRIC" id="fig|1125718.3.peg.2057"/>
<evidence type="ECO:0000313" key="2">
    <source>
        <dbReference type="Proteomes" id="UP000002941"/>
    </source>
</evidence>
<comment type="caution">
    <text evidence="1">The sequence shown here is derived from an EMBL/GenBank/DDBJ whole genome shotgun (WGS) entry which is preliminary data.</text>
</comment>
<sequence length="77" mass="8110">MTTTTTAEGVDRIEPIHPGEVLVEDVIKGSASRRTGAPSPFGAPPRRIDETSMGQAHLGGYRSAARQVCRHNGAVLA</sequence>
<name>J0N9B2_9ACTO</name>